<dbReference type="SUPFAM" id="SSF103088">
    <property type="entry name" value="OmpA-like"/>
    <property type="match status" value="1"/>
</dbReference>
<dbReference type="Gene3D" id="3.30.1330.60">
    <property type="entry name" value="OmpA-like domain"/>
    <property type="match status" value="1"/>
</dbReference>
<gene>
    <name evidence="7" type="ORF">SanaruYs_14650</name>
</gene>
<dbReference type="InterPro" id="IPR050330">
    <property type="entry name" value="Bact_OuterMem_StrucFunc"/>
</dbReference>
<dbReference type="InterPro" id="IPR006665">
    <property type="entry name" value="OmpA-like"/>
</dbReference>
<evidence type="ECO:0000256" key="4">
    <source>
        <dbReference type="PROSITE-ProRule" id="PRU00473"/>
    </source>
</evidence>
<evidence type="ECO:0000256" key="5">
    <source>
        <dbReference type="SAM" id="SignalP"/>
    </source>
</evidence>
<keyword evidence="2 4" id="KW-0472">Membrane</keyword>
<dbReference type="PRINTS" id="PR01021">
    <property type="entry name" value="OMPADOMAIN"/>
</dbReference>
<evidence type="ECO:0000313" key="7">
    <source>
        <dbReference type="EMBL" id="GCC51244.1"/>
    </source>
</evidence>
<comment type="subcellular location">
    <subcellularLocation>
        <location evidence="1">Cell outer membrane</location>
    </subcellularLocation>
</comment>
<organism evidence="7 8">
    <name type="scientific">Chryseotalea sanaruensis</name>
    <dbReference type="NCBI Taxonomy" id="2482724"/>
    <lineage>
        <taxon>Bacteria</taxon>
        <taxon>Pseudomonadati</taxon>
        <taxon>Bacteroidota</taxon>
        <taxon>Cytophagia</taxon>
        <taxon>Cytophagales</taxon>
        <taxon>Chryseotaleaceae</taxon>
        <taxon>Chryseotalea</taxon>
    </lineage>
</organism>
<proteinExistence type="predicted"/>
<dbReference type="PANTHER" id="PTHR30329:SF21">
    <property type="entry name" value="LIPOPROTEIN YIAD-RELATED"/>
    <property type="match status" value="1"/>
</dbReference>
<evidence type="ECO:0000259" key="6">
    <source>
        <dbReference type="PROSITE" id="PS51123"/>
    </source>
</evidence>
<dbReference type="Pfam" id="PF00691">
    <property type="entry name" value="OmpA"/>
    <property type="match status" value="1"/>
</dbReference>
<sequence>MSKSFILTILVLCLVTGSALSQQQDTTTIWAEGRVLNAETKEPVVARIMYQSLPYGNRMGSATAANFSFPLIDGDKYSITVQAEGFEPAKFLLDPIEANVGKKILKDIELKKGSAPPAHPVGHVMRLDNLIFQQGKARIETISYEELDILVDMLKTNAKMVIQLEGHTDYLGPAKQNLELSEKRVEAVKSYLTSKGITKTRIKTKAFGGTQPLSRDDTPEAHTANRRVEVRVLQN</sequence>
<evidence type="ECO:0000256" key="3">
    <source>
        <dbReference type="ARBA" id="ARBA00023237"/>
    </source>
</evidence>
<comment type="caution">
    <text evidence="7">The sequence shown here is derived from an EMBL/GenBank/DDBJ whole genome shotgun (WGS) entry which is preliminary data.</text>
</comment>
<evidence type="ECO:0000256" key="2">
    <source>
        <dbReference type="ARBA" id="ARBA00023136"/>
    </source>
</evidence>
<dbReference type="AlphaFoldDB" id="A0A401U8N7"/>
<dbReference type="OrthoDB" id="1490539at2"/>
<reference evidence="7 8" key="1">
    <citation type="submission" date="2018-11" db="EMBL/GenBank/DDBJ databases">
        <title>Chryseotalea sanarue gen. nov., sp., nov., a member of the family Cytophagaceae, isolated from a brackish lake in Hamamatsu Japan.</title>
        <authorList>
            <person name="Maejima Y."/>
            <person name="Iino T."/>
            <person name="Muraguchi Y."/>
            <person name="Fukuda K."/>
            <person name="Ohkuma M."/>
            <person name="Moriuchi R."/>
            <person name="Dohra H."/>
            <person name="Kimbara K."/>
            <person name="Shintani M."/>
        </authorList>
    </citation>
    <scope>NUCLEOTIDE SEQUENCE [LARGE SCALE GENOMIC DNA]</scope>
    <source>
        <strain evidence="7 8">Ys</strain>
    </source>
</reference>
<dbReference type="GO" id="GO:0009279">
    <property type="term" value="C:cell outer membrane"/>
    <property type="evidence" value="ECO:0007669"/>
    <property type="project" value="UniProtKB-SubCell"/>
</dbReference>
<dbReference type="EMBL" id="BHXQ01000002">
    <property type="protein sequence ID" value="GCC51244.1"/>
    <property type="molecule type" value="Genomic_DNA"/>
</dbReference>
<feature type="signal peptide" evidence="5">
    <location>
        <begin position="1"/>
        <end position="21"/>
    </location>
</feature>
<dbReference type="CDD" id="cd07185">
    <property type="entry name" value="OmpA_C-like"/>
    <property type="match status" value="1"/>
</dbReference>
<dbReference type="Proteomes" id="UP000288227">
    <property type="component" value="Unassembled WGS sequence"/>
</dbReference>
<protein>
    <submittedName>
        <fullName evidence="7">OmpA family protein</fullName>
    </submittedName>
</protein>
<name>A0A401U8N7_9BACT</name>
<dbReference type="PANTHER" id="PTHR30329">
    <property type="entry name" value="STATOR ELEMENT OF FLAGELLAR MOTOR COMPLEX"/>
    <property type="match status" value="1"/>
</dbReference>
<feature type="chain" id="PRO_5019456343" evidence="5">
    <location>
        <begin position="22"/>
        <end position="235"/>
    </location>
</feature>
<feature type="domain" description="OmpA-like" evidence="6">
    <location>
        <begin position="121"/>
        <end position="235"/>
    </location>
</feature>
<evidence type="ECO:0000256" key="1">
    <source>
        <dbReference type="ARBA" id="ARBA00004442"/>
    </source>
</evidence>
<dbReference type="RefSeq" id="WP_127121877.1">
    <property type="nucleotide sequence ID" value="NZ_BHXQ01000002.1"/>
</dbReference>
<keyword evidence="8" id="KW-1185">Reference proteome</keyword>
<dbReference type="InterPro" id="IPR036737">
    <property type="entry name" value="OmpA-like_sf"/>
</dbReference>
<accession>A0A401U8N7</accession>
<keyword evidence="3" id="KW-0998">Cell outer membrane</keyword>
<dbReference type="PROSITE" id="PS51123">
    <property type="entry name" value="OMPA_2"/>
    <property type="match status" value="1"/>
</dbReference>
<dbReference type="InterPro" id="IPR006664">
    <property type="entry name" value="OMP_bac"/>
</dbReference>
<evidence type="ECO:0000313" key="8">
    <source>
        <dbReference type="Proteomes" id="UP000288227"/>
    </source>
</evidence>
<keyword evidence="5" id="KW-0732">Signal</keyword>